<evidence type="ECO:0000313" key="3">
    <source>
        <dbReference type="Proteomes" id="UP000027456"/>
    </source>
</evidence>
<organism evidence="2 3">
    <name type="scientific">Rhizoctonia solani 123E</name>
    <dbReference type="NCBI Taxonomy" id="1423351"/>
    <lineage>
        <taxon>Eukaryota</taxon>
        <taxon>Fungi</taxon>
        <taxon>Dikarya</taxon>
        <taxon>Basidiomycota</taxon>
        <taxon>Agaricomycotina</taxon>
        <taxon>Agaricomycetes</taxon>
        <taxon>Cantharellales</taxon>
        <taxon>Ceratobasidiaceae</taxon>
        <taxon>Rhizoctonia</taxon>
    </lineage>
</organism>
<dbReference type="OrthoDB" id="10320712at2759"/>
<comment type="caution">
    <text evidence="2">The sequence shown here is derived from an EMBL/GenBank/DDBJ whole genome shotgun (WGS) entry which is preliminary data.</text>
</comment>
<evidence type="ECO:0000313" key="2">
    <source>
        <dbReference type="EMBL" id="KEP48831.1"/>
    </source>
</evidence>
<name>A0A074RP48_9AGAM</name>
<reference evidence="2 3" key="1">
    <citation type="submission" date="2013-12" db="EMBL/GenBank/DDBJ databases">
        <authorList>
            <person name="Cubeta M."/>
            <person name="Pakala S."/>
            <person name="Fedorova N."/>
            <person name="Thomas E."/>
            <person name="Dean R."/>
            <person name="Jabaji S."/>
            <person name="Neate S."/>
            <person name="Toda T."/>
            <person name="Tavantzis S."/>
            <person name="Vilgalys R."/>
            <person name="Bharathan N."/>
            <person name="Pakala S."/>
            <person name="Losada L.S."/>
            <person name="Zafar N."/>
            <person name="Nierman W."/>
        </authorList>
    </citation>
    <scope>NUCLEOTIDE SEQUENCE [LARGE SCALE GENOMIC DNA]</scope>
    <source>
        <strain evidence="2 3">123E</strain>
    </source>
</reference>
<dbReference type="AlphaFoldDB" id="A0A074RP48"/>
<dbReference type="EMBL" id="AZST01000448">
    <property type="protein sequence ID" value="KEP48831.1"/>
    <property type="molecule type" value="Genomic_DNA"/>
</dbReference>
<dbReference type="Proteomes" id="UP000027456">
    <property type="component" value="Unassembled WGS sequence"/>
</dbReference>
<proteinExistence type="predicted"/>
<sequence length="272" mass="30993">MQRNVPRDIRHSHRILVFWFKLIRETSRYSGDTNMSFLIPLNLMGQKKRRTTREEVVEHPLGETRNPPPNMEHTPSENLAETDEALENKFMVDQHEMFASEAACTAYLVVLERTYNPSIEKPSGQIYLFAVEALCRAPSNSALVPIAYDLILQFHPPEITDGFVGTLLQREIHLLLAKALSSQDFLKRLFATGQVCLLAQLALESESLGSSNRAVELLSTLLPRNNDSAGPSQPTHKWETERGLLSKQYNTMLMEDREQPVHKYFSMLLPCI</sequence>
<evidence type="ECO:0000256" key="1">
    <source>
        <dbReference type="SAM" id="MobiDB-lite"/>
    </source>
</evidence>
<dbReference type="HOGENOM" id="CLU_1023602_0_0_1"/>
<accession>A0A074RP48</accession>
<protein>
    <submittedName>
        <fullName evidence="2">Uncharacterized protein</fullName>
    </submittedName>
</protein>
<gene>
    <name evidence="2" type="ORF">V565_114570</name>
</gene>
<keyword evidence="3" id="KW-1185">Reference proteome</keyword>
<feature type="compositionally biased region" description="Basic and acidic residues" evidence="1">
    <location>
        <begin position="52"/>
        <end position="62"/>
    </location>
</feature>
<feature type="region of interest" description="Disordered" evidence="1">
    <location>
        <begin position="49"/>
        <end position="76"/>
    </location>
</feature>